<protein>
    <submittedName>
        <fullName evidence="1">Uncharacterized protein</fullName>
    </submittedName>
</protein>
<proteinExistence type="predicted"/>
<gene>
    <name evidence="1" type="ORF">PPROV_000382500</name>
</gene>
<organism evidence="1 2">
    <name type="scientific">Pycnococcus provasolii</name>
    <dbReference type="NCBI Taxonomy" id="41880"/>
    <lineage>
        <taxon>Eukaryota</taxon>
        <taxon>Viridiplantae</taxon>
        <taxon>Chlorophyta</taxon>
        <taxon>Pseudoscourfieldiophyceae</taxon>
        <taxon>Pseudoscourfieldiales</taxon>
        <taxon>Pycnococcaceae</taxon>
        <taxon>Pycnococcus</taxon>
    </lineage>
</organism>
<evidence type="ECO:0000313" key="2">
    <source>
        <dbReference type="Proteomes" id="UP000660262"/>
    </source>
</evidence>
<dbReference type="AlphaFoldDB" id="A0A830HF00"/>
<reference evidence="1" key="1">
    <citation type="submission" date="2020-10" db="EMBL/GenBank/DDBJ databases">
        <title>Unveiling of a novel bifunctional photoreceptor, Dualchrome1, isolated from a cosmopolitan green alga.</title>
        <authorList>
            <person name="Suzuki S."/>
            <person name="Kawachi M."/>
        </authorList>
    </citation>
    <scope>NUCLEOTIDE SEQUENCE</scope>
    <source>
        <strain evidence="1">NIES 2893</strain>
    </source>
</reference>
<evidence type="ECO:0000313" key="1">
    <source>
        <dbReference type="EMBL" id="GHP05073.1"/>
    </source>
</evidence>
<name>A0A830HF00_9CHLO</name>
<keyword evidence="2" id="KW-1185">Reference proteome</keyword>
<comment type="caution">
    <text evidence="1">The sequence shown here is derived from an EMBL/GenBank/DDBJ whole genome shotgun (WGS) entry which is preliminary data.</text>
</comment>
<sequence>MGDVEWHVQKLLGGPSDEELPVLRKGDNTDLMRISRVAYAEFRDGAPVLAAKGGVLPEERATAPVGPVIVLEDGRALYPVAMPLEKHPLEDQVLWALEVVFEDYGNLFFVGGMADDWATGS</sequence>
<dbReference type="Proteomes" id="UP000660262">
    <property type="component" value="Unassembled WGS sequence"/>
</dbReference>
<accession>A0A830HF00</accession>
<dbReference type="EMBL" id="BNJQ01000009">
    <property type="protein sequence ID" value="GHP05073.1"/>
    <property type="molecule type" value="Genomic_DNA"/>
</dbReference>